<dbReference type="InterPro" id="IPR013106">
    <property type="entry name" value="Ig_V-set"/>
</dbReference>
<organism evidence="5 6">
    <name type="scientific">Lates calcarifer</name>
    <name type="common">Barramundi</name>
    <name type="synonym">Holocentrus calcarifer</name>
    <dbReference type="NCBI Taxonomy" id="8187"/>
    <lineage>
        <taxon>Eukaryota</taxon>
        <taxon>Metazoa</taxon>
        <taxon>Chordata</taxon>
        <taxon>Craniata</taxon>
        <taxon>Vertebrata</taxon>
        <taxon>Euteleostomi</taxon>
        <taxon>Actinopterygii</taxon>
        <taxon>Neopterygii</taxon>
        <taxon>Teleostei</taxon>
        <taxon>Neoteleostei</taxon>
        <taxon>Acanthomorphata</taxon>
        <taxon>Carangaria</taxon>
        <taxon>Carangaria incertae sedis</taxon>
        <taxon>Centropomidae</taxon>
        <taxon>Lates</taxon>
    </lineage>
</organism>
<evidence type="ECO:0000256" key="2">
    <source>
        <dbReference type="SAM" id="Phobius"/>
    </source>
</evidence>
<keyword evidence="2" id="KW-0472">Membrane</keyword>
<dbReference type="InterPro" id="IPR003599">
    <property type="entry name" value="Ig_sub"/>
</dbReference>
<dbReference type="KEGG" id="lcf:108887504"/>
<dbReference type="AlphaFoldDB" id="A0AAJ8B732"/>
<dbReference type="SMART" id="SM00409">
    <property type="entry name" value="IG"/>
    <property type="match status" value="1"/>
</dbReference>
<dbReference type="Gene3D" id="2.60.40.10">
    <property type="entry name" value="Immunoglobulins"/>
    <property type="match status" value="1"/>
</dbReference>
<proteinExistence type="predicted"/>
<feature type="chain" id="PRO_5042478193" evidence="3">
    <location>
        <begin position="23"/>
        <end position="393"/>
    </location>
</feature>
<dbReference type="GeneID" id="108887504"/>
<dbReference type="SMART" id="SM00406">
    <property type="entry name" value="IGv"/>
    <property type="match status" value="1"/>
</dbReference>
<evidence type="ECO:0000259" key="4">
    <source>
        <dbReference type="PROSITE" id="PS50835"/>
    </source>
</evidence>
<dbReference type="Pfam" id="PF07686">
    <property type="entry name" value="V-set"/>
    <property type="match status" value="1"/>
</dbReference>
<dbReference type="Proteomes" id="UP000694890">
    <property type="component" value="Linkage group LG7_1"/>
</dbReference>
<dbReference type="InterPro" id="IPR013783">
    <property type="entry name" value="Ig-like_fold"/>
</dbReference>
<evidence type="ECO:0000313" key="6">
    <source>
        <dbReference type="RefSeq" id="XP_050927634.1"/>
    </source>
</evidence>
<feature type="domain" description="Ig-like" evidence="4">
    <location>
        <begin position="24"/>
        <end position="120"/>
    </location>
</feature>
<dbReference type="InterPro" id="IPR007110">
    <property type="entry name" value="Ig-like_dom"/>
</dbReference>
<keyword evidence="2" id="KW-1133">Transmembrane helix</keyword>
<accession>A0AAJ8B732</accession>
<reference evidence="6" key="1">
    <citation type="submission" date="2025-08" db="UniProtKB">
        <authorList>
            <consortium name="RefSeq"/>
        </authorList>
    </citation>
    <scope>IDENTIFICATION</scope>
    <source>
        <tissue evidence="6">Brain</tissue>
    </source>
</reference>
<feature type="signal peptide" evidence="3">
    <location>
        <begin position="1"/>
        <end position="22"/>
    </location>
</feature>
<dbReference type="PANTHER" id="PTHR11422">
    <property type="entry name" value="T-CELL SURFACE GLYCOPROTEIN CD4"/>
    <property type="match status" value="1"/>
</dbReference>
<dbReference type="PROSITE" id="PS50835">
    <property type="entry name" value="IG_LIKE"/>
    <property type="match status" value="2"/>
</dbReference>
<name>A0AAJ8B732_LATCA</name>
<protein>
    <submittedName>
        <fullName evidence="6">Uncharacterized protein LOC108887504 isoform X1</fullName>
    </submittedName>
</protein>
<evidence type="ECO:0000313" key="5">
    <source>
        <dbReference type="Proteomes" id="UP000694890"/>
    </source>
</evidence>
<feature type="region of interest" description="Disordered" evidence="1">
    <location>
        <begin position="338"/>
        <end position="393"/>
    </location>
</feature>
<dbReference type="RefSeq" id="XP_050927634.1">
    <property type="nucleotide sequence ID" value="XM_051071677.1"/>
</dbReference>
<sequence length="393" mass="42488">MAEFRWIKVSLLMIQLLQFTAAAEQFTFFTVRDGEVTLPCNRVTDKQDQCNSVTWSLSGSKPSGPVELILYGKINKNATSKSDRLNLTENCSLVIKNVTAEDVGQYTCQLKSRQHQVYLSVVSMTEQKSRDQVTLNCSVRTYDHCRHTVKWLYEGKDVNNNKDIRTSQSGCSANVTFQPSLTEKSKYPEFFKCEVTDGYNRQQFTLSSQSSGGDGTAATTAGKPATESTPPTTTRRGKPATESTPATTEATTTSSTPVTKSSSTTESTPTTTSTPATTTAPPAASTGLWGLIVLPVVLAALIVVLLIRRKRTKGNKPHVDTDTADPEDGVSYASISYTKKTNRKARARGNDGDDDEGDAVAYTTVKVPSSSAGASADPSNLYATVNKPEKTQG</sequence>
<keyword evidence="2" id="KW-0812">Transmembrane</keyword>
<keyword evidence="3" id="KW-0732">Signal</keyword>
<evidence type="ECO:0000256" key="3">
    <source>
        <dbReference type="SAM" id="SignalP"/>
    </source>
</evidence>
<feature type="region of interest" description="Disordered" evidence="1">
    <location>
        <begin position="205"/>
        <end position="281"/>
    </location>
</feature>
<feature type="transmembrane region" description="Helical" evidence="2">
    <location>
        <begin position="287"/>
        <end position="307"/>
    </location>
</feature>
<dbReference type="SUPFAM" id="SSF48726">
    <property type="entry name" value="Immunoglobulin"/>
    <property type="match status" value="2"/>
</dbReference>
<feature type="compositionally biased region" description="Low complexity" evidence="1">
    <location>
        <begin position="240"/>
        <end position="281"/>
    </location>
</feature>
<gene>
    <name evidence="6" type="primary">LOC108887504</name>
</gene>
<dbReference type="InterPro" id="IPR036179">
    <property type="entry name" value="Ig-like_dom_sf"/>
</dbReference>
<feature type="compositionally biased region" description="Low complexity" evidence="1">
    <location>
        <begin position="207"/>
        <end position="226"/>
    </location>
</feature>
<evidence type="ECO:0000256" key="1">
    <source>
        <dbReference type="SAM" id="MobiDB-lite"/>
    </source>
</evidence>
<feature type="domain" description="Ig-like" evidence="4">
    <location>
        <begin position="131"/>
        <end position="207"/>
    </location>
</feature>